<accession>A0A5P6P6P3</accession>
<organism evidence="1 2">
    <name type="scientific">Bradyrhizobium betae</name>
    <dbReference type="NCBI Taxonomy" id="244734"/>
    <lineage>
        <taxon>Bacteria</taxon>
        <taxon>Pseudomonadati</taxon>
        <taxon>Pseudomonadota</taxon>
        <taxon>Alphaproteobacteria</taxon>
        <taxon>Hyphomicrobiales</taxon>
        <taxon>Nitrobacteraceae</taxon>
        <taxon>Bradyrhizobium</taxon>
    </lineage>
</organism>
<dbReference type="RefSeq" id="WP_151646252.1">
    <property type="nucleotide sequence ID" value="NZ_CP044543.1"/>
</dbReference>
<name>A0A5P6P6P3_9BRAD</name>
<evidence type="ECO:0000313" key="1">
    <source>
        <dbReference type="EMBL" id="QFI73875.1"/>
    </source>
</evidence>
<dbReference type="KEGG" id="bbet:F8237_16530"/>
<proteinExistence type="predicted"/>
<sequence length="258" mass="28653">MMQLRRLNEEGILQFGDWIAGGASGALPLHLLTSPETSAPLGAAIIAEKFVFKDRYEFGKYLNTLLASLEPASLARDRGLWTALALLWFDQLCPPDGNGHRKPEKEYRYILSRDFRHYYRQLVRSAWQTVHQHGEDARLFLLASREEDDRLGRHGDILEQLGSRQFLVGSRRTIAEASRLYCDPVTGRPRRGVTGGKNTGGSVRRLAAVMQQFDLTFDSENMASGSLLALLPKEFAKWKSAPKAAAAKGVVTAAAAQP</sequence>
<gene>
    <name evidence="1" type="ORF">F8237_16530</name>
</gene>
<dbReference type="AlphaFoldDB" id="A0A5P6P6P3"/>
<protein>
    <submittedName>
        <fullName evidence="1">Uncharacterized protein</fullName>
    </submittedName>
</protein>
<evidence type="ECO:0000313" key="2">
    <source>
        <dbReference type="Proteomes" id="UP000325641"/>
    </source>
</evidence>
<dbReference type="EMBL" id="CP044543">
    <property type="protein sequence ID" value="QFI73875.1"/>
    <property type="molecule type" value="Genomic_DNA"/>
</dbReference>
<dbReference type="OrthoDB" id="8445622at2"/>
<reference evidence="2" key="1">
    <citation type="submission" date="2019-10" db="EMBL/GenBank/DDBJ databases">
        <title>Complete Genome Sequence of Bradyrhizobium betae type strain PL7HG1T.</title>
        <authorList>
            <person name="Bromfield E.S.P."/>
            <person name="Cloutier S."/>
        </authorList>
    </citation>
    <scope>NUCLEOTIDE SEQUENCE [LARGE SCALE GENOMIC DNA]</scope>
    <source>
        <strain evidence="2">PL7HG1</strain>
    </source>
</reference>
<dbReference type="Proteomes" id="UP000325641">
    <property type="component" value="Chromosome"/>
</dbReference>